<keyword evidence="4" id="KW-0862">Zinc</keyword>
<accession>A0A1E5R832</accession>
<dbReference type="InterPro" id="IPR019787">
    <property type="entry name" value="Znf_PHD-finger"/>
</dbReference>
<dbReference type="SUPFAM" id="SSF57903">
    <property type="entry name" value="FYVE/PHD zinc finger"/>
    <property type="match status" value="1"/>
</dbReference>
<dbReference type="Proteomes" id="UP000095728">
    <property type="component" value="Unassembled WGS sequence"/>
</dbReference>
<dbReference type="PANTHER" id="PTHR46174:SF1">
    <property type="entry name" value="CXXC-TYPE ZINC FINGER PROTEIN 1"/>
    <property type="match status" value="1"/>
</dbReference>
<evidence type="ECO:0000256" key="5">
    <source>
        <dbReference type="ARBA" id="ARBA00023242"/>
    </source>
</evidence>
<dbReference type="GO" id="GO:0008270">
    <property type="term" value="F:zinc ion binding"/>
    <property type="evidence" value="ECO:0007669"/>
    <property type="project" value="UniProtKB-KW"/>
</dbReference>
<dbReference type="InterPro" id="IPR011011">
    <property type="entry name" value="Znf_FYVE_PHD"/>
</dbReference>
<dbReference type="PANTHER" id="PTHR46174">
    <property type="entry name" value="CXXC-TYPE ZINC FINGER PROTEIN 1"/>
    <property type="match status" value="1"/>
</dbReference>
<dbReference type="Pfam" id="PF00628">
    <property type="entry name" value="PHD"/>
    <property type="match status" value="1"/>
</dbReference>
<comment type="subcellular location">
    <subcellularLocation>
        <location evidence="1">Nucleus</location>
    </subcellularLocation>
</comment>
<dbReference type="AlphaFoldDB" id="A0A1E5R832"/>
<dbReference type="InterPro" id="IPR013083">
    <property type="entry name" value="Znf_RING/FYVE/PHD"/>
</dbReference>
<keyword evidence="2" id="KW-0479">Metal-binding</keyword>
<keyword evidence="8" id="KW-1185">Reference proteome</keyword>
<dbReference type="EMBL" id="LPNM01000009">
    <property type="protein sequence ID" value="OEJ83069.1"/>
    <property type="molecule type" value="Genomic_DNA"/>
</dbReference>
<organism evidence="7 8">
    <name type="scientific">Hanseniaspora osmophila</name>
    <dbReference type="NCBI Taxonomy" id="56408"/>
    <lineage>
        <taxon>Eukaryota</taxon>
        <taxon>Fungi</taxon>
        <taxon>Dikarya</taxon>
        <taxon>Ascomycota</taxon>
        <taxon>Saccharomycotina</taxon>
        <taxon>Saccharomycetes</taxon>
        <taxon>Saccharomycodales</taxon>
        <taxon>Saccharomycodaceae</taxon>
        <taxon>Hanseniaspora</taxon>
    </lineage>
</organism>
<evidence type="ECO:0000256" key="4">
    <source>
        <dbReference type="ARBA" id="ARBA00022833"/>
    </source>
</evidence>
<evidence type="ECO:0000256" key="2">
    <source>
        <dbReference type="ARBA" id="ARBA00022723"/>
    </source>
</evidence>
<name>A0A1E5R832_9ASCO</name>
<feature type="domain" description="PHD-type" evidence="6">
    <location>
        <begin position="1"/>
        <end position="34"/>
    </location>
</feature>
<evidence type="ECO:0000313" key="8">
    <source>
        <dbReference type="Proteomes" id="UP000095728"/>
    </source>
</evidence>
<keyword evidence="3" id="KW-0863">Zinc-finger</keyword>
<evidence type="ECO:0000256" key="3">
    <source>
        <dbReference type="ARBA" id="ARBA00022771"/>
    </source>
</evidence>
<keyword evidence="5" id="KW-0539">Nucleus</keyword>
<protein>
    <submittedName>
        <fullName evidence="7">COMPASS component SPP1</fullName>
    </submittedName>
</protein>
<dbReference type="STRING" id="56408.A0A1E5R832"/>
<sequence length="113" mass="13187">MVGCDGCEDWFHFDCIKLDPKYEKLIAQYFCSKCGDKIVWKRKCKLAHCYSPIDTHGTQNTQQPSKYCSERHGLEYIEGYLNRVTDERDLQVLQELCDAGYMDDIEKFKSLAS</sequence>
<dbReference type="GO" id="GO:0045893">
    <property type="term" value="P:positive regulation of DNA-templated transcription"/>
    <property type="evidence" value="ECO:0007669"/>
    <property type="project" value="TreeGrafter"/>
</dbReference>
<evidence type="ECO:0000313" key="7">
    <source>
        <dbReference type="EMBL" id="OEJ83069.1"/>
    </source>
</evidence>
<evidence type="ECO:0000256" key="1">
    <source>
        <dbReference type="ARBA" id="ARBA00004123"/>
    </source>
</evidence>
<gene>
    <name evidence="7" type="ORF">AWRI3579_g3396</name>
</gene>
<comment type="caution">
    <text evidence="7">The sequence shown here is derived from an EMBL/GenBank/DDBJ whole genome shotgun (WGS) entry which is preliminary data.</text>
</comment>
<dbReference type="Gene3D" id="3.30.40.10">
    <property type="entry name" value="Zinc/RING finger domain, C3HC4 (zinc finger)"/>
    <property type="match status" value="1"/>
</dbReference>
<evidence type="ECO:0000259" key="6">
    <source>
        <dbReference type="Pfam" id="PF00628"/>
    </source>
</evidence>
<dbReference type="InterPro" id="IPR037869">
    <property type="entry name" value="Spp1/CFP1"/>
</dbReference>
<reference evidence="8" key="1">
    <citation type="journal article" date="2016" name="Genome Announc.">
        <title>Genome sequences of three species of Hanseniaspora isolated from spontaneous wine fermentations.</title>
        <authorList>
            <person name="Sternes P.R."/>
            <person name="Lee D."/>
            <person name="Kutyna D.R."/>
            <person name="Borneman A.R."/>
        </authorList>
    </citation>
    <scope>NUCLEOTIDE SEQUENCE [LARGE SCALE GENOMIC DNA]</scope>
    <source>
        <strain evidence="8">AWRI3579</strain>
    </source>
</reference>
<dbReference type="OrthoDB" id="436852at2759"/>
<dbReference type="GO" id="GO:0048188">
    <property type="term" value="C:Set1C/COMPASS complex"/>
    <property type="evidence" value="ECO:0007669"/>
    <property type="project" value="InterPro"/>
</dbReference>
<proteinExistence type="predicted"/>
<dbReference type="InParanoid" id="A0A1E5R832"/>